<keyword evidence="1" id="KW-1133">Transmembrane helix</keyword>
<proteinExistence type="predicted"/>
<gene>
    <name evidence="2" type="ORF">DARMORV10_C05P15730.1</name>
</gene>
<dbReference type="AlphaFoldDB" id="A0A816L8F3"/>
<feature type="transmembrane region" description="Helical" evidence="1">
    <location>
        <begin position="21"/>
        <end position="38"/>
    </location>
</feature>
<reference evidence="2" key="1">
    <citation type="submission" date="2021-01" db="EMBL/GenBank/DDBJ databases">
        <authorList>
            <consortium name="Genoscope - CEA"/>
            <person name="William W."/>
        </authorList>
    </citation>
    <scope>NUCLEOTIDE SEQUENCE</scope>
</reference>
<dbReference type="EMBL" id="HG994369">
    <property type="protein sequence ID" value="CAF1926372.1"/>
    <property type="molecule type" value="Genomic_DNA"/>
</dbReference>
<keyword evidence="1" id="KW-0472">Membrane</keyword>
<evidence type="ECO:0000313" key="2">
    <source>
        <dbReference type="EMBL" id="CAF1926372.1"/>
    </source>
</evidence>
<accession>A0A816L8F3</accession>
<dbReference type="Proteomes" id="UP001295469">
    <property type="component" value="Chromosome C05"/>
</dbReference>
<keyword evidence="1" id="KW-0812">Transmembrane</keyword>
<sequence length="183" mass="20898">MATKNIIIHHMTKSPKIHIHGVYFLYNSLFGIALNRLVPGGKKIYLIITHGLESYLRFVFSPLRNSRCYQTVDFSFFTGETIFRCDLINFTGFDSHIFETDVPVGPEPSDGAFKFQVSSPSGNHSHFVVMDELGLPSRMFETGFEPIGKKRVNNYFNLRWIELIKSALDDDQLAQLNASQFLI</sequence>
<evidence type="ECO:0000256" key="1">
    <source>
        <dbReference type="SAM" id="Phobius"/>
    </source>
</evidence>
<protein>
    <submittedName>
        <fullName evidence="2">(rape) hypothetical protein</fullName>
    </submittedName>
</protein>
<name>A0A816L8F3_BRANA</name>
<organism evidence="2">
    <name type="scientific">Brassica napus</name>
    <name type="common">Rape</name>
    <dbReference type="NCBI Taxonomy" id="3708"/>
    <lineage>
        <taxon>Eukaryota</taxon>
        <taxon>Viridiplantae</taxon>
        <taxon>Streptophyta</taxon>
        <taxon>Embryophyta</taxon>
        <taxon>Tracheophyta</taxon>
        <taxon>Spermatophyta</taxon>
        <taxon>Magnoliopsida</taxon>
        <taxon>eudicotyledons</taxon>
        <taxon>Gunneridae</taxon>
        <taxon>Pentapetalae</taxon>
        <taxon>rosids</taxon>
        <taxon>malvids</taxon>
        <taxon>Brassicales</taxon>
        <taxon>Brassicaceae</taxon>
        <taxon>Brassiceae</taxon>
        <taxon>Brassica</taxon>
    </lineage>
</organism>